<evidence type="ECO:0000313" key="1">
    <source>
        <dbReference type="Proteomes" id="UP000887565"/>
    </source>
</evidence>
<dbReference type="AlphaFoldDB" id="A0A915HUN9"/>
<accession>A0A915HUN9</accession>
<evidence type="ECO:0000313" key="2">
    <source>
        <dbReference type="WBParaSite" id="nRc.2.0.1.t05127-RA"/>
    </source>
</evidence>
<sequence length="152" mass="17862">MKLLHFDHSAKLTLVRKFRYECDFKTEKQKENELKLKGKYNFMRGNRSNSHLQQVKNTLNRIIDKENEILSCYNSVLDTKKAFIPSSIEDRRSIDKFLQELDQLSRRKNEICTAMTSLSNVECGQQLSDAKAIRKNLAVRCAELREKFDKLT</sequence>
<name>A0A915HUN9_ROMCU</name>
<dbReference type="WBParaSite" id="nRc.2.0.1.t05127-RA">
    <property type="protein sequence ID" value="nRc.2.0.1.t05127-RA"/>
    <property type="gene ID" value="nRc.2.0.1.g05127"/>
</dbReference>
<organism evidence="1 2">
    <name type="scientific">Romanomermis culicivorax</name>
    <name type="common">Nematode worm</name>
    <dbReference type="NCBI Taxonomy" id="13658"/>
    <lineage>
        <taxon>Eukaryota</taxon>
        <taxon>Metazoa</taxon>
        <taxon>Ecdysozoa</taxon>
        <taxon>Nematoda</taxon>
        <taxon>Enoplea</taxon>
        <taxon>Dorylaimia</taxon>
        <taxon>Mermithida</taxon>
        <taxon>Mermithoidea</taxon>
        <taxon>Mermithidae</taxon>
        <taxon>Romanomermis</taxon>
    </lineage>
</organism>
<reference evidence="2" key="1">
    <citation type="submission" date="2022-11" db="UniProtKB">
        <authorList>
            <consortium name="WormBaseParasite"/>
        </authorList>
    </citation>
    <scope>IDENTIFICATION</scope>
</reference>
<protein>
    <submittedName>
        <fullName evidence="2">Uncharacterized protein</fullName>
    </submittedName>
</protein>
<proteinExistence type="predicted"/>
<dbReference type="Proteomes" id="UP000887565">
    <property type="component" value="Unplaced"/>
</dbReference>
<keyword evidence="1" id="KW-1185">Reference proteome</keyword>